<reference evidence="2 3" key="1">
    <citation type="journal article" date="2019" name="Int. J. Syst. Evol. Microbiol.">
        <title>The Global Catalogue of Microorganisms (GCM) 10K type strain sequencing project: providing services to taxonomists for standard genome sequencing and annotation.</title>
        <authorList>
            <consortium name="The Broad Institute Genomics Platform"/>
            <consortium name="The Broad Institute Genome Sequencing Center for Infectious Disease"/>
            <person name="Wu L."/>
            <person name="Ma J."/>
        </authorList>
    </citation>
    <scope>NUCLEOTIDE SEQUENCE [LARGE SCALE GENOMIC DNA]</scope>
    <source>
        <strain evidence="2 3">CGMCC 1.15824</strain>
    </source>
</reference>
<comment type="caution">
    <text evidence="2">The sequence shown here is derived from an EMBL/GenBank/DDBJ whole genome shotgun (WGS) entry which is preliminary data.</text>
</comment>
<organism evidence="2 3">
    <name type="scientific">Saliphagus infecundisoli</name>
    <dbReference type="NCBI Taxonomy" id="1849069"/>
    <lineage>
        <taxon>Archaea</taxon>
        <taxon>Methanobacteriati</taxon>
        <taxon>Methanobacteriota</taxon>
        <taxon>Stenosarchaea group</taxon>
        <taxon>Halobacteria</taxon>
        <taxon>Halobacteriales</taxon>
        <taxon>Natrialbaceae</taxon>
        <taxon>Saliphagus</taxon>
    </lineage>
</organism>
<accession>A0ABD5QBM5</accession>
<keyword evidence="3" id="KW-1185">Reference proteome</keyword>
<dbReference type="Pfam" id="PF13646">
    <property type="entry name" value="HEAT_2"/>
    <property type="match status" value="1"/>
</dbReference>
<feature type="compositionally biased region" description="Low complexity" evidence="1">
    <location>
        <begin position="18"/>
        <end position="27"/>
    </location>
</feature>
<dbReference type="AlphaFoldDB" id="A0ABD5QBM5"/>
<feature type="compositionally biased region" description="Basic and acidic residues" evidence="1">
    <location>
        <begin position="31"/>
        <end position="44"/>
    </location>
</feature>
<dbReference type="SUPFAM" id="SSF48371">
    <property type="entry name" value="ARM repeat"/>
    <property type="match status" value="1"/>
</dbReference>
<evidence type="ECO:0000313" key="3">
    <source>
        <dbReference type="Proteomes" id="UP001595925"/>
    </source>
</evidence>
<name>A0ABD5QBM5_9EURY</name>
<dbReference type="EMBL" id="JBHSJG010000004">
    <property type="protein sequence ID" value="MFC4986407.1"/>
    <property type="molecule type" value="Genomic_DNA"/>
</dbReference>
<feature type="compositionally biased region" description="Acidic residues" evidence="1">
    <location>
        <begin position="1"/>
        <end position="17"/>
    </location>
</feature>
<dbReference type="InterPro" id="IPR011989">
    <property type="entry name" value="ARM-like"/>
</dbReference>
<sequence>MSDEPDGDDGADADAGENGENGASEGGVEPLQERTEELRERLESAETESDLDEIETELEAIEADLEPLVEAEAEDAEEGDDEDEEGPATTLSSDLETLGTDLEESRGPYAEDVVRELDEATEEVAETRWTDQGEAELEAAVEAYVAEVEELLAGEESVEGIEDAETLDTVERLTAQLEAVGSAIEAADLDPDEDGETLAGLVEATEELRAAIEDAQTWDDLSVREQLDAQGYYDVLSHNKDYPPEWGALKVHEKQGNVEMVLLALETFESDFMEEHALEALERMGDEAALETMAGRAEKRNRPAIRILGKIGVADEAVVETLTEYIDADSDPLLQKVTFRALGEMGSEAAVQPLANKLLADDPDTRSRAARALGLIGDTRTIDPLADVVADDEEDTVRASAAWALNRIGTEEALDALGEYDDDRSYLVQSEAERAAQV</sequence>
<dbReference type="SMART" id="SM00567">
    <property type="entry name" value="EZ_HEAT"/>
    <property type="match status" value="4"/>
</dbReference>
<dbReference type="PANTHER" id="PTHR12697:SF5">
    <property type="entry name" value="DEOXYHYPUSINE HYDROXYLASE"/>
    <property type="match status" value="1"/>
</dbReference>
<dbReference type="PANTHER" id="PTHR12697">
    <property type="entry name" value="PBS LYASE HEAT-LIKE PROTEIN"/>
    <property type="match status" value="1"/>
</dbReference>
<dbReference type="Gene3D" id="1.25.10.10">
    <property type="entry name" value="Leucine-rich Repeat Variant"/>
    <property type="match status" value="1"/>
</dbReference>
<dbReference type="InterPro" id="IPR016024">
    <property type="entry name" value="ARM-type_fold"/>
</dbReference>
<protein>
    <submittedName>
        <fullName evidence="2">HEAT repeat domain-containing protein</fullName>
    </submittedName>
</protein>
<proteinExistence type="predicted"/>
<dbReference type="InterPro" id="IPR004155">
    <property type="entry name" value="PBS_lyase_HEAT"/>
</dbReference>
<evidence type="ECO:0000313" key="2">
    <source>
        <dbReference type="EMBL" id="MFC4986407.1"/>
    </source>
</evidence>
<dbReference type="RefSeq" id="WP_114577837.1">
    <property type="nucleotide sequence ID" value="NZ_JAIVEF010000012.1"/>
</dbReference>
<evidence type="ECO:0000256" key="1">
    <source>
        <dbReference type="SAM" id="MobiDB-lite"/>
    </source>
</evidence>
<feature type="compositionally biased region" description="Acidic residues" evidence="1">
    <location>
        <begin position="45"/>
        <end position="86"/>
    </location>
</feature>
<feature type="region of interest" description="Disordered" evidence="1">
    <location>
        <begin position="1"/>
        <end position="109"/>
    </location>
</feature>
<dbReference type="Proteomes" id="UP001595925">
    <property type="component" value="Unassembled WGS sequence"/>
</dbReference>
<gene>
    <name evidence="2" type="ORF">ACFPFO_01170</name>
</gene>